<dbReference type="GeneID" id="14888377"/>
<name>A0A0A1U5C7_ENTIV</name>
<dbReference type="RefSeq" id="XP_004256270.1">
    <property type="nucleotide sequence ID" value="XM_004256222.1"/>
</dbReference>
<dbReference type="KEGG" id="eiv:EIN_391540"/>
<proteinExistence type="predicted"/>
<evidence type="ECO:0000313" key="1">
    <source>
        <dbReference type="EMBL" id="ELP89499.1"/>
    </source>
</evidence>
<keyword evidence="2" id="KW-1185">Reference proteome</keyword>
<organism evidence="1 2">
    <name type="scientific">Entamoeba invadens IP1</name>
    <dbReference type="NCBI Taxonomy" id="370355"/>
    <lineage>
        <taxon>Eukaryota</taxon>
        <taxon>Amoebozoa</taxon>
        <taxon>Evosea</taxon>
        <taxon>Archamoebae</taxon>
        <taxon>Mastigamoebida</taxon>
        <taxon>Entamoebidae</taxon>
        <taxon>Entamoeba</taxon>
    </lineage>
</organism>
<dbReference type="EMBL" id="KB206629">
    <property type="protein sequence ID" value="ELP89499.1"/>
    <property type="molecule type" value="Genomic_DNA"/>
</dbReference>
<protein>
    <submittedName>
        <fullName evidence="1">Uncharacterized protein</fullName>
    </submittedName>
</protein>
<evidence type="ECO:0000313" key="2">
    <source>
        <dbReference type="Proteomes" id="UP000014680"/>
    </source>
</evidence>
<sequence length="134" mass="15011">MTDVEIRRAVQHCLLYPGLPCFGYITEKRVVPVSHAPLLPPFSEIIYTDISEMGVTAMYVADNSGLLPKSFSSFAAQKGIAIIYVVSLYNPEKRIQKFSLKEKNWKSETLTVDLTNTVADKGMIEYEAIFEGSK</sequence>
<reference evidence="1 2" key="1">
    <citation type="submission" date="2012-10" db="EMBL/GenBank/DDBJ databases">
        <authorList>
            <person name="Zafar N."/>
            <person name="Inman J."/>
            <person name="Hall N."/>
            <person name="Lorenzi H."/>
            <person name="Caler E."/>
        </authorList>
    </citation>
    <scope>NUCLEOTIDE SEQUENCE [LARGE SCALE GENOMIC DNA]</scope>
    <source>
        <strain evidence="1 2">IP1</strain>
    </source>
</reference>
<dbReference type="AlphaFoldDB" id="A0A0A1U5C7"/>
<accession>A0A0A1U5C7</accession>
<dbReference type="OMA" id="GMIEYEA"/>
<dbReference type="VEuPathDB" id="AmoebaDB:EIN_391540"/>
<dbReference type="Proteomes" id="UP000014680">
    <property type="component" value="Unassembled WGS sequence"/>
</dbReference>
<dbReference type="OrthoDB" id="29985at2759"/>
<gene>
    <name evidence="1" type="ORF">EIN_391540</name>
</gene>